<dbReference type="GO" id="GO:1902670">
    <property type="term" value="F:carbon dioxide binding"/>
    <property type="evidence" value="ECO:0007669"/>
    <property type="project" value="TreeGrafter"/>
</dbReference>
<dbReference type="Gene3D" id="2.30.30.140">
    <property type="match status" value="1"/>
</dbReference>
<dbReference type="RefSeq" id="WP_193112669.1">
    <property type="nucleotide sequence ID" value="NZ_CP041165.1"/>
</dbReference>
<dbReference type="FunFam" id="2.30.30.140:FF:000022">
    <property type="entry name" value="Hydrogenase assembly chaperone HybG"/>
    <property type="match status" value="1"/>
</dbReference>
<protein>
    <submittedName>
        <fullName evidence="2">HypC/HybG/HupF family hydrogenase formation chaperone</fullName>
    </submittedName>
</protein>
<dbReference type="GO" id="GO:0051604">
    <property type="term" value="P:protein maturation"/>
    <property type="evidence" value="ECO:0007669"/>
    <property type="project" value="TreeGrafter"/>
</dbReference>
<accession>A0A7M1AVA5</accession>
<dbReference type="InterPro" id="IPR001109">
    <property type="entry name" value="Hydrogenase_HupF/HypC"/>
</dbReference>
<evidence type="ECO:0000256" key="1">
    <source>
        <dbReference type="ARBA" id="ARBA00006018"/>
    </source>
</evidence>
<organism evidence="2 3">
    <name type="scientific">Sulfurimonas marina</name>
    <dbReference type="NCBI Taxonomy" id="2590551"/>
    <lineage>
        <taxon>Bacteria</taxon>
        <taxon>Pseudomonadati</taxon>
        <taxon>Campylobacterota</taxon>
        <taxon>Epsilonproteobacteria</taxon>
        <taxon>Campylobacterales</taxon>
        <taxon>Sulfurimonadaceae</taxon>
        <taxon>Sulfurimonas</taxon>
    </lineage>
</organism>
<dbReference type="EMBL" id="CP041165">
    <property type="protein sequence ID" value="QOP41355.1"/>
    <property type="molecule type" value="Genomic_DNA"/>
</dbReference>
<dbReference type="Proteomes" id="UP000593910">
    <property type="component" value="Chromosome"/>
</dbReference>
<dbReference type="GO" id="GO:0005506">
    <property type="term" value="F:iron ion binding"/>
    <property type="evidence" value="ECO:0007669"/>
    <property type="project" value="TreeGrafter"/>
</dbReference>
<keyword evidence="3" id="KW-1185">Reference proteome</keyword>
<dbReference type="Pfam" id="PF01455">
    <property type="entry name" value="HupF_HypC"/>
    <property type="match status" value="1"/>
</dbReference>
<gene>
    <name evidence="2" type="ORF">FJR03_06205</name>
</gene>
<sequence length="96" mass="10943">MCLSIPSKVVKIDKERNVVTVDTMGITREAGLDLMEEDDVKVGDYVLLHIGFIMNKLDEADALESLKVYSELVEKMDEQERQNLVEEDDNCPNRGR</sequence>
<name>A0A7M1AVA5_9BACT</name>
<evidence type="ECO:0000313" key="2">
    <source>
        <dbReference type="EMBL" id="QOP41355.1"/>
    </source>
</evidence>
<dbReference type="KEGG" id="smax:FJR03_06205"/>
<dbReference type="SUPFAM" id="SSF159127">
    <property type="entry name" value="HupF/HypC-like"/>
    <property type="match status" value="1"/>
</dbReference>
<reference evidence="2 3" key="1">
    <citation type="submission" date="2019-06" db="EMBL/GenBank/DDBJ databases">
        <title>Sulfurimonas gotlandica sp. nov., a chemoautotrophic and psychrotolerant epsilonproteobacterium isolated from a pelagic redoxcline, and an emended description of the genus Sulfurimonas.</title>
        <authorList>
            <person name="Wang S."/>
            <person name="Jiang L."/>
            <person name="Shao Z."/>
        </authorList>
    </citation>
    <scope>NUCLEOTIDE SEQUENCE [LARGE SCALE GENOMIC DNA]</scope>
    <source>
        <strain evidence="2 3">B2</strain>
    </source>
</reference>
<dbReference type="PRINTS" id="PR00445">
    <property type="entry name" value="HUPFHYPC"/>
</dbReference>
<dbReference type="PANTHER" id="PTHR35177:SF2">
    <property type="entry name" value="HYDROGENASE MATURATION FACTOR HYBG"/>
    <property type="match status" value="1"/>
</dbReference>
<dbReference type="AlphaFoldDB" id="A0A7M1AVA5"/>
<comment type="similarity">
    <text evidence="1">Belongs to the HupF/HypC family.</text>
</comment>
<proteinExistence type="inferred from homology"/>
<dbReference type="PANTHER" id="PTHR35177">
    <property type="entry name" value="HYDROGENASE MATURATION FACTOR HYBG"/>
    <property type="match status" value="1"/>
</dbReference>
<dbReference type="NCBIfam" id="TIGR00074">
    <property type="entry name" value="hypC_hupF"/>
    <property type="match status" value="1"/>
</dbReference>
<evidence type="ECO:0000313" key="3">
    <source>
        <dbReference type="Proteomes" id="UP000593910"/>
    </source>
</evidence>